<sequence length="139" mass="15603">MMRLIWKKEVPYTRYKSGKNSNSPSSIEQTEEEEERYWEEGGGEEEADRSSSAKIPAESHPLNTDGGVSTPEATKEKLGIGIDFEKPDVEDPGEKEKPVEGEGNVDSKEPKVNANSVKLEIYWASLLSKKPCQRFGWAR</sequence>
<protein>
    <submittedName>
        <fullName evidence="2">Uncharacterized protein</fullName>
    </submittedName>
</protein>
<feature type="compositionally biased region" description="Polar residues" evidence="1">
    <location>
        <begin position="18"/>
        <end position="27"/>
    </location>
</feature>
<feature type="region of interest" description="Disordered" evidence="1">
    <location>
        <begin position="13"/>
        <end position="111"/>
    </location>
</feature>
<name>A0A6A5W8U6_9PLEO</name>
<organism evidence="2 3">
    <name type="scientific">Amniculicola lignicola CBS 123094</name>
    <dbReference type="NCBI Taxonomy" id="1392246"/>
    <lineage>
        <taxon>Eukaryota</taxon>
        <taxon>Fungi</taxon>
        <taxon>Dikarya</taxon>
        <taxon>Ascomycota</taxon>
        <taxon>Pezizomycotina</taxon>
        <taxon>Dothideomycetes</taxon>
        <taxon>Pleosporomycetidae</taxon>
        <taxon>Pleosporales</taxon>
        <taxon>Amniculicolaceae</taxon>
        <taxon>Amniculicola</taxon>
    </lineage>
</organism>
<feature type="compositionally biased region" description="Basic and acidic residues" evidence="1">
    <location>
        <begin position="73"/>
        <end position="111"/>
    </location>
</feature>
<dbReference type="AlphaFoldDB" id="A0A6A5W8U6"/>
<dbReference type="EMBL" id="ML977674">
    <property type="protein sequence ID" value="KAF1994056.1"/>
    <property type="molecule type" value="Genomic_DNA"/>
</dbReference>
<evidence type="ECO:0000313" key="3">
    <source>
        <dbReference type="Proteomes" id="UP000799779"/>
    </source>
</evidence>
<feature type="compositionally biased region" description="Acidic residues" evidence="1">
    <location>
        <begin position="29"/>
        <end position="47"/>
    </location>
</feature>
<accession>A0A6A5W8U6</accession>
<proteinExistence type="predicted"/>
<dbReference type="Proteomes" id="UP000799779">
    <property type="component" value="Unassembled WGS sequence"/>
</dbReference>
<gene>
    <name evidence="2" type="ORF">P154DRAFT_586972</name>
</gene>
<evidence type="ECO:0000313" key="2">
    <source>
        <dbReference type="EMBL" id="KAF1994056.1"/>
    </source>
</evidence>
<reference evidence="2" key="1">
    <citation type="journal article" date="2020" name="Stud. Mycol.">
        <title>101 Dothideomycetes genomes: a test case for predicting lifestyles and emergence of pathogens.</title>
        <authorList>
            <person name="Haridas S."/>
            <person name="Albert R."/>
            <person name="Binder M."/>
            <person name="Bloem J."/>
            <person name="Labutti K."/>
            <person name="Salamov A."/>
            <person name="Andreopoulos B."/>
            <person name="Baker S."/>
            <person name="Barry K."/>
            <person name="Bills G."/>
            <person name="Bluhm B."/>
            <person name="Cannon C."/>
            <person name="Castanera R."/>
            <person name="Culley D."/>
            <person name="Daum C."/>
            <person name="Ezra D."/>
            <person name="Gonzalez J."/>
            <person name="Henrissat B."/>
            <person name="Kuo A."/>
            <person name="Liang C."/>
            <person name="Lipzen A."/>
            <person name="Lutzoni F."/>
            <person name="Magnuson J."/>
            <person name="Mondo S."/>
            <person name="Nolan M."/>
            <person name="Ohm R."/>
            <person name="Pangilinan J."/>
            <person name="Park H.-J."/>
            <person name="Ramirez L."/>
            <person name="Alfaro M."/>
            <person name="Sun H."/>
            <person name="Tritt A."/>
            <person name="Yoshinaga Y."/>
            <person name="Zwiers L.-H."/>
            <person name="Turgeon B."/>
            <person name="Goodwin S."/>
            <person name="Spatafora J."/>
            <person name="Crous P."/>
            <person name="Grigoriev I."/>
        </authorList>
    </citation>
    <scope>NUCLEOTIDE SEQUENCE</scope>
    <source>
        <strain evidence="2">CBS 123094</strain>
    </source>
</reference>
<keyword evidence="3" id="KW-1185">Reference proteome</keyword>
<evidence type="ECO:0000256" key="1">
    <source>
        <dbReference type="SAM" id="MobiDB-lite"/>
    </source>
</evidence>